<dbReference type="HOGENOM" id="CLU_095043_0_0_1"/>
<dbReference type="OrthoDB" id="4085451at2759"/>
<organism evidence="2 3">
    <name type="scientific">Ceriporiopsis subvermispora (strain B)</name>
    <name type="common">White-rot fungus</name>
    <name type="synonym">Gelatoporia subvermispora</name>
    <dbReference type="NCBI Taxonomy" id="914234"/>
    <lineage>
        <taxon>Eukaryota</taxon>
        <taxon>Fungi</taxon>
        <taxon>Dikarya</taxon>
        <taxon>Basidiomycota</taxon>
        <taxon>Agaricomycotina</taxon>
        <taxon>Agaricomycetes</taxon>
        <taxon>Polyporales</taxon>
        <taxon>Gelatoporiaceae</taxon>
        <taxon>Gelatoporia</taxon>
    </lineage>
</organism>
<reference evidence="2 3" key="1">
    <citation type="journal article" date="2012" name="Proc. Natl. Acad. Sci. U.S.A.">
        <title>Comparative genomics of Ceriporiopsis subvermispora and Phanerochaete chrysosporium provide insight into selective ligninolysis.</title>
        <authorList>
            <person name="Fernandez-Fueyo E."/>
            <person name="Ruiz-Duenas F.J."/>
            <person name="Ferreira P."/>
            <person name="Floudas D."/>
            <person name="Hibbett D.S."/>
            <person name="Canessa P."/>
            <person name="Larrondo L.F."/>
            <person name="James T.Y."/>
            <person name="Seelenfreund D."/>
            <person name="Lobos S."/>
            <person name="Polanco R."/>
            <person name="Tello M."/>
            <person name="Honda Y."/>
            <person name="Watanabe T."/>
            <person name="Watanabe T."/>
            <person name="Ryu J.S."/>
            <person name="Kubicek C.P."/>
            <person name="Schmoll M."/>
            <person name="Gaskell J."/>
            <person name="Hammel K.E."/>
            <person name="St John F.J."/>
            <person name="Vanden Wymelenberg A."/>
            <person name="Sabat G."/>
            <person name="Splinter BonDurant S."/>
            <person name="Syed K."/>
            <person name="Yadav J.S."/>
            <person name="Doddapaneni H."/>
            <person name="Subramanian V."/>
            <person name="Lavin J.L."/>
            <person name="Oguiza J.A."/>
            <person name="Perez G."/>
            <person name="Pisabarro A.G."/>
            <person name="Ramirez L."/>
            <person name="Santoyo F."/>
            <person name="Master E."/>
            <person name="Coutinho P.M."/>
            <person name="Henrissat B."/>
            <person name="Lombard V."/>
            <person name="Magnuson J.K."/>
            <person name="Kuees U."/>
            <person name="Hori C."/>
            <person name="Igarashi K."/>
            <person name="Samejima M."/>
            <person name="Held B.W."/>
            <person name="Barry K.W."/>
            <person name="LaButti K.M."/>
            <person name="Lapidus A."/>
            <person name="Lindquist E.A."/>
            <person name="Lucas S.M."/>
            <person name="Riley R."/>
            <person name="Salamov A.A."/>
            <person name="Hoffmeister D."/>
            <person name="Schwenk D."/>
            <person name="Hadar Y."/>
            <person name="Yarden O."/>
            <person name="de Vries R.P."/>
            <person name="Wiebenga A."/>
            <person name="Stenlid J."/>
            <person name="Eastwood D."/>
            <person name="Grigoriev I.V."/>
            <person name="Berka R.M."/>
            <person name="Blanchette R.A."/>
            <person name="Kersten P."/>
            <person name="Martinez A.T."/>
            <person name="Vicuna R."/>
            <person name="Cullen D."/>
        </authorList>
    </citation>
    <scope>NUCLEOTIDE SEQUENCE [LARGE SCALE GENOMIC DNA]</scope>
    <source>
        <strain evidence="2 3">B</strain>
    </source>
</reference>
<dbReference type="AlphaFoldDB" id="M2RJD9"/>
<feature type="region of interest" description="Disordered" evidence="1">
    <location>
        <begin position="1"/>
        <end position="58"/>
    </location>
</feature>
<proteinExistence type="predicted"/>
<sequence length="193" mass="21254">MGGAASKPARQFPKTVKPSRTGARTPGPQHTADSQRPPLPRASETKDEAIERDSKDPQLLANISRLGPVAVDHHMRTVRLTADSTNQTFQTRLQSEVEARSSRQTHNHLLPSSLFDLLNERKAVTRPADIENLAKRYGIDAARLESLARFVTPPSIREETTTKTVGEDGIEKVTMTAVWVDPTARSDVRNAGQ</sequence>
<dbReference type="EMBL" id="KB445795">
    <property type="protein sequence ID" value="EMD38582.1"/>
    <property type="molecule type" value="Genomic_DNA"/>
</dbReference>
<feature type="compositionally biased region" description="Basic and acidic residues" evidence="1">
    <location>
        <begin position="43"/>
        <end position="56"/>
    </location>
</feature>
<evidence type="ECO:0000256" key="1">
    <source>
        <dbReference type="SAM" id="MobiDB-lite"/>
    </source>
</evidence>
<evidence type="ECO:0000313" key="3">
    <source>
        <dbReference type="Proteomes" id="UP000016930"/>
    </source>
</evidence>
<keyword evidence="3" id="KW-1185">Reference proteome</keyword>
<evidence type="ECO:0000313" key="2">
    <source>
        <dbReference type="EMBL" id="EMD38582.1"/>
    </source>
</evidence>
<name>M2RJD9_CERS8</name>
<accession>M2RJD9</accession>
<dbReference type="Proteomes" id="UP000016930">
    <property type="component" value="Unassembled WGS sequence"/>
</dbReference>
<protein>
    <submittedName>
        <fullName evidence="2">Uncharacterized protein</fullName>
    </submittedName>
</protein>
<gene>
    <name evidence="2" type="ORF">CERSUDRAFT_113766</name>
</gene>